<dbReference type="GO" id="GO:0006427">
    <property type="term" value="P:histidyl-tRNA aminoacylation"/>
    <property type="evidence" value="ECO:0007669"/>
    <property type="project" value="TreeGrafter"/>
</dbReference>
<evidence type="ECO:0000256" key="3">
    <source>
        <dbReference type="ARBA" id="ARBA00005539"/>
    </source>
</evidence>
<dbReference type="InterPro" id="IPR045864">
    <property type="entry name" value="aa-tRNA-synth_II/BPL/LPL"/>
</dbReference>
<dbReference type="Gene3D" id="3.30.930.10">
    <property type="entry name" value="Bira Bifunctional Protein, Domain 2"/>
    <property type="match status" value="1"/>
</dbReference>
<evidence type="ECO:0000256" key="1">
    <source>
        <dbReference type="ARBA" id="ARBA00004496"/>
    </source>
</evidence>
<dbReference type="InterPro" id="IPR004517">
    <property type="entry name" value="HisZ"/>
</dbReference>
<dbReference type="Proteomes" id="UP000318661">
    <property type="component" value="Unassembled WGS sequence"/>
</dbReference>
<dbReference type="GO" id="GO:0000105">
    <property type="term" value="P:L-histidine biosynthetic process"/>
    <property type="evidence" value="ECO:0007669"/>
    <property type="project" value="UniProtKB-UniRule"/>
</dbReference>
<dbReference type="PANTHER" id="PTHR43707:SF1">
    <property type="entry name" value="HISTIDINE--TRNA LIGASE, MITOCHONDRIAL-RELATED"/>
    <property type="match status" value="1"/>
</dbReference>
<dbReference type="Pfam" id="PF13393">
    <property type="entry name" value="tRNA-synt_His"/>
    <property type="match status" value="1"/>
</dbReference>
<feature type="domain" description="Aminoacyl-transfer RNA synthetases class-II family profile" evidence="10">
    <location>
        <begin position="1"/>
        <end position="322"/>
    </location>
</feature>
<dbReference type="PIRSF" id="PIRSF001549">
    <property type="entry name" value="His-tRNA_synth"/>
    <property type="match status" value="1"/>
</dbReference>
<dbReference type="PROSITE" id="PS50862">
    <property type="entry name" value="AA_TRNA_LIGASE_II"/>
    <property type="match status" value="1"/>
</dbReference>
<evidence type="ECO:0000313" key="12">
    <source>
        <dbReference type="Proteomes" id="UP000318661"/>
    </source>
</evidence>
<evidence type="ECO:0000256" key="5">
    <source>
        <dbReference type="ARBA" id="ARBA00020397"/>
    </source>
</evidence>
<evidence type="ECO:0000256" key="7">
    <source>
        <dbReference type="ARBA" id="ARBA00025246"/>
    </source>
</evidence>
<comment type="function">
    <text evidence="7 8">Required for the first step of histidine biosynthesis. May allow the feedback regulation of ATP phosphoribosyltransferase activity by histidine.</text>
</comment>
<keyword evidence="8" id="KW-0028">Amino-acid biosynthesis</keyword>
<comment type="caution">
    <text evidence="11">The sequence shown here is derived from an EMBL/GenBank/DDBJ whole genome shotgun (WGS) entry which is preliminary data.</text>
</comment>
<protein>
    <recommendedName>
        <fullName evidence="5 8">ATP phosphoribosyltransferase regulatory subunit</fullName>
    </recommendedName>
</protein>
<keyword evidence="11" id="KW-0328">Glycosyltransferase</keyword>
<feature type="binding site" evidence="9">
    <location>
        <position position="135"/>
    </location>
    <ligand>
        <name>L-histidine</name>
        <dbReference type="ChEBI" id="CHEBI:57595"/>
    </ligand>
</feature>
<comment type="subunit">
    <text evidence="4 8">Heteromultimer composed of HisG and HisZ subunits.</text>
</comment>
<dbReference type="HAMAP" id="MF_00125">
    <property type="entry name" value="HisZ"/>
    <property type="match status" value="1"/>
</dbReference>
<dbReference type="InterPro" id="IPR006195">
    <property type="entry name" value="aa-tRNA-synth_II"/>
</dbReference>
<accession>A0A537LDR0</accession>
<dbReference type="InterPro" id="IPR041715">
    <property type="entry name" value="HisRS-like_core"/>
</dbReference>
<reference evidence="11 12" key="1">
    <citation type="journal article" date="2019" name="Nat. Microbiol.">
        <title>Mediterranean grassland soil C-N compound turnover is dependent on rainfall and depth, and is mediated by genomically divergent microorganisms.</title>
        <authorList>
            <person name="Diamond S."/>
            <person name="Andeer P.F."/>
            <person name="Li Z."/>
            <person name="Crits-Christoph A."/>
            <person name="Burstein D."/>
            <person name="Anantharaman K."/>
            <person name="Lane K.R."/>
            <person name="Thomas B.C."/>
            <person name="Pan C."/>
            <person name="Northen T.R."/>
            <person name="Banfield J.F."/>
        </authorList>
    </citation>
    <scope>NUCLEOTIDE SEQUENCE [LARGE SCALE GENOMIC DNA]</scope>
    <source>
        <strain evidence="11">NP_2</strain>
    </source>
</reference>
<dbReference type="GO" id="GO:0004821">
    <property type="term" value="F:histidine-tRNA ligase activity"/>
    <property type="evidence" value="ECO:0007669"/>
    <property type="project" value="TreeGrafter"/>
</dbReference>
<dbReference type="GO" id="GO:0016757">
    <property type="term" value="F:glycosyltransferase activity"/>
    <property type="evidence" value="ECO:0007669"/>
    <property type="project" value="UniProtKB-KW"/>
</dbReference>
<feature type="binding site" evidence="9">
    <location>
        <position position="117"/>
    </location>
    <ligand>
        <name>L-histidine</name>
        <dbReference type="ChEBI" id="CHEBI:57595"/>
    </ligand>
</feature>
<feature type="binding site" evidence="9">
    <location>
        <begin position="86"/>
        <end position="88"/>
    </location>
    <ligand>
        <name>L-histidine</name>
        <dbReference type="ChEBI" id="CHEBI:57595"/>
    </ligand>
</feature>
<feature type="binding site" evidence="9">
    <location>
        <position position="269"/>
    </location>
    <ligand>
        <name>L-histidine</name>
        <dbReference type="ChEBI" id="CHEBI:57595"/>
    </ligand>
</feature>
<comment type="miscellaneous">
    <text evidence="8">This function is generally fulfilled by the C-terminal part of HisG, which is missing in some bacteria such as this one.</text>
</comment>
<dbReference type="PANTHER" id="PTHR43707">
    <property type="entry name" value="HISTIDYL-TRNA SYNTHETASE"/>
    <property type="match status" value="1"/>
</dbReference>
<feature type="binding site" evidence="9">
    <location>
        <begin position="273"/>
        <end position="274"/>
    </location>
    <ligand>
        <name>L-histidine</name>
        <dbReference type="ChEBI" id="CHEBI:57595"/>
    </ligand>
</feature>
<evidence type="ECO:0000256" key="4">
    <source>
        <dbReference type="ARBA" id="ARBA00011496"/>
    </source>
</evidence>
<gene>
    <name evidence="8 11" type="primary">hisZ</name>
    <name evidence="11" type="ORF">E6G99_09545</name>
</gene>
<comment type="subcellular location">
    <subcellularLocation>
        <location evidence="1 8">Cytoplasm</location>
    </subcellularLocation>
</comment>
<evidence type="ECO:0000256" key="6">
    <source>
        <dbReference type="ARBA" id="ARBA00022490"/>
    </source>
</evidence>
<proteinExistence type="inferred from homology"/>
<evidence type="ECO:0000256" key="9">
    <source>
        <dbReference type="PIRSR" id="PIRSR001549-1"/>
    </source>
</evidence>
<organism evidence="11 12">
    <name type="scientific">Candidatus Segetimicrobium genomatis</name>
    <dbReference type="NCBI Taxonomy" id="2569760"/>
    <lineage>
        <taxon>Bacteria</taxon>
        <taxon>Bacillati</taxon>
        <taxon>Candidatus Sysuimicrobiota</taxon>
        <taxon>Candidatus Sysuimicrobiia</taxon>
        <taxon>Candidatus Sysuimicrobiales</taxon>
        <taxon>Candidatus Segetimicrobiaceae</taxon>
        <taxon>Candidatus Segetimicrobium</taxon>
    </lineage>
</organism>
<keyword evidence="8" id="KW-0368">Histidine biosynthesis</keyword>
<dbReference type="UniPathway" id="UPA00031">
    <property type="reaction ID" value="UER00006"/>
</dbReference>
<keyword evidence="6 8" id="KW-0963">Cytoplasm</keyword>
<dbReference type="AlphaFoldDB" id="A0A537LDR0"/>
<comment type="similarity">
    <text evidence="3 8">Belongs to the class-II aminoacyl-tRNA synthetase family. HisZ subfamily.</text>
</comment>
<feature type="binding site" evidence="9">
    <location>
        <position position="131"/>
    </location>
    <ligand>
        <name>L-histidine</name>
        <dbReference type="ChEBI" id="CHEBI:57595"/>
    </ligand>
</feature>
<evidence type="ECO:0000256" key="2">
    <source>
        <dbReference type="ARBA" id="ARBA00004667"/>
    </source>
</evidence>
<evidence type="ECO:0000259" key="10">
    <source>
        <dbReference type="PROSITE" id="PS50862"/>
    </source>
</evidence>
<dbReference type="GO" id="GO:0005737">
    <property type="term" value="C:cytoplasm"/>
    <property type="evidence" value="ECO:0007669"/>
    <property type="project" value="UniProtKB-SubCell"/>
</dbReference>
<dbReference type="SUPFAM" id="SSF55681">
    <property type="entry name" value="Class II aaRS and biotin synthetases"/>
    <property type="match status" value="1"/>
</dbReference>
<dbReference type="NCBIfam" id="TIGR00443">
    <property type="entry name" value="hisZ_biosyn_reg"/>
    <property type="match status" value="1"/>
</dbReference>
<name>A0A537LDR0_9BACT</name>
<dbReference type="CDD" id="cd00773">
    <property type="entry name" value="HisRS-like_core"/>
    <property type="match status" value="1"/>
</dbReference>
<keyword evidence="11" id="KW-0808">Transferase</keyword>
<sequence length="425" mass="46486">MRLRQDRATRWQQVPDGYRDLGPAEAERRSALASRLREQFARWGYREVVTPTLEFLETIVHGTGPGIEDQLVKVIDGAAVLALRPEMTVPIARLAAMRLLRSAAGPLRLCYVAPVFRSQERGLGRLREFTQAGVELLGAPSPDGDAEVIALAVESLRAAGVPGTTIRLGHLGLLNDLLQELPEGLQADVRARLYRREFVGIGNAALDGPPARLLRALPELHGLDGLERAREFATSPTSRGALRELEGVAEQLRAYGVADAVEIDLSVIRDFSYYTGIVFEAHGQGAGYPLLGGGRYDTLLARFDADCPATGFALGLERVLAAAPEEPVESRDLILVADERSRLQVVRLAADLRGAGLRVLVATGMDWPAVLRWAEACGVTKVVRVVSEEMWLYDATTRRESLITRNQLLISLTPQSEPRVVAWSH</sequence>
<evidence type="ECO:0000313" key="11">
    <source>
        <dbReference type="EMBL" id="TMJ05857.1"/>
    </source>
</evidence>
<evidence type="ECO:0000256" key="8">
    <source>
        <dbReference type="HAMAP-Rule" id="MF_00125"/>
    </source>
</evidence>
<dbReference type="InterPro" id="IPR004516">
    <property type="entry name" value="HisRS/HisZ"/>
</dbReference>
<comment type="pathway">
    <text evidence="2 8">Amino-acid biosynthesis; L-histidine biosynthesis; L-histidine from 5-phospho-alpha-D-ribose 1-diphosphate: step 1/9.</text>
</comment>
<dbReference type="EMBL" id="VBAJ01000237">
    <property type="protein sequence ID" value="TMJ05857.1"/>
    <property type="molecule type" value="Genomic_DNA"/>
</dbReference>